<name>A0A9X1F792_9FLAO</name>
<sequence length="171" mass="20107">MNPLAEIVYMGEIVLQSEIAKRAENRLPVDPGNFDHIEVWCSIQSILVAAGNISKILWSHSNDKSIARSKRLRKMLNIDDNNILSNRKFRNHFEHYDERIQIWFENKSSSIYIDLSFNPFKPTKWSLPKNSHREYNQVNRILTFRGETLDLKEVLNAIEEIKLKCKPHTLM</sequence>
<dbReference type="EMBL" id="JAGSPD010000001">
    <property type="protein sequence ID" value="MBV7267738.1"/>
    <property type="molecule type" value="Genomic_DNA"/>
</dbReference>
<organism evidence="1 2">
    <name type="scientific">Winogradskyella luteola</name>
    <dbReference type="NCBI Taxonomy" id="2828330"/>
    <lineage>
        <taxon>Bacteria</taxon>
        <taxon>Pseudomonadati</taxon>
        <taxon>Bacteroidota</taxon>
        <taxon>Flavobacteriia</taxon>
        <taxon>Flavobacteriales</taxon>
        <taxon>Flavobacteriaceae</taxon>
        <taxon>Winogradskyella</taxon>
    </lineage>
</organism>
<comment type="caution">
    <text evidence="1">The sequence shown here is derived from an EMBL/GenBank/DDBJ whole genome shotgun (WGS) entry which is preliminary data.</text>
</comment>
<dbReference type="AlphaFoldDB" id="A0A9X1F792"/>
<dbReference type="Proteomes" id="UP001138894">
    <property type="component" value="Unassembled WGS sequence"/>
</dbReference>
<evidence type="ECO:0000313" key="1">
    <source>
        <dbReference type="EMBL" id="MBV7267738.1"/>
    </source>
</evidence>
<proteinExistence type="predicted"/>
<reference evidence="1" key="1">
    <citation type="submission" date="2021-04" db="EMBL/GenBank/DDBJ databases">
        <authorList>
            <person name="Pira H."/>
            <person name="Risdian C."/>
            <person name="Wink J."/>
        </authorList>
    </citation>
    <scope>NUCLEOTIDE SEQUENCE</scope>
    <source>
        <strain evidence="1">WHY3</strain>
    </source>
</reference>
<dbReference type="RefSeq" id="WP_218544290.1">
    <property type="nucleotide sequence ID" value="NZ_JAGSPD010000001.1"/>
</dbReference>
<accession>A0A9X1F792</accession>
<keyword evidence="2" id="KW-1185">Reference proteome</keyword>
<evidence type="ECO:0000313" key="2">
    <source>
        <dbReference type="Proteomes" id="UP001138894"/>
    </source>
</evidence>
<protein>
    <submittedName>
        <fullName evidence="1">Uncharacterized protein</fullName>
    </submittedName>
</protein>
<gene>
    <name evidence="1" type="ORF">KCG49_00880</name>
</gene>